<dbReference type="EMBL" id="JBJUIK010000011">
    <property type="protein sequence ID" value="KAL3511666.1"/>
    <property type="molecule type" value="Genomic_DNA"/>
</dbReference>
<sequence>MSCSCKSAMPAVRELNSDVILLEQVYRSYHGRCNSSEFSNKLEKLWWQILDFAALRRSSVTFFSLEEPETAVSRWSRAKTRVNKVVKGLCKDEKAQKLAYKYWLEAIDPRHRYGCNLHLYYAEWLKSESTQPFFHWLDFGDGKEVSVKECPRIALQDQCIQYLGPAIWSYSGHYRPLEENFMEIIRFLEGHHVDLSHVKTFPQDDDVPPPPRKISIDEQIKSDTMITNSHAENSLQHLQLLQYGPHNLK</sequence>
<keyword evidence="6" id="KW-1185">Reference proteome</keyword>
<dbReference type="InterPro" id="IPR044159">
    <property type="entry name" value="IQM"/>
</dbReference>
<keyword evidence="3" id="KW-0963">Cytoplasm</keyword>
<proteinExistence type="predicted"/>
<dbReference type="GO" id="GO:0005634">
    <property type="term" value="C:nucleus"/>
    <property type="evidence" value="ECO:0007669"/>
    <property type="project" value="UniProtKB-SubCell"/>
</dbReference>
<dbReference type="Proteomes" id="UP001630127">
    <property type="component" value="Unassembled WGS sequence"/>
</dbReference>
<dbReference type="GO" id="GO:0005737">
    <property type="term" value="C:cytoplasm"/>
    <property type="evidence" value="ECO:0007669"/>
    <property type="project" value="UniProtKB-SubCell"/>
</dbReference>
<gene>
    <name evidence="5" type="ORF">ACH5RR_024383</name>
</gene>
<evidence type="ECO:0000313" key="5">
    <source>
        <dbReference type="EMBL" id="KAL3511666.1"/>
    </source>
</evidence>
<organism evidence="5 6">
    <name type="scientific">Cinchona calisaya</name>
    <dbReference type="NCBI Taxonomy" id="153742"/>
    <lineage>
        <taxon>Eukaryota</taxon>
        <taxon>Viridiplantae</taxon>
        <taxon>Streptophyta</taxon>
        <taxon>Embryophyta</taxon>
        <taxon>Tracheophyta</taxon>
        <taxon>Spermatophyta</taxon>
        <taxon>Magnoliopsida</taxon>
        <taxon>eudicotyledons</taxon>
        <taxon>Gunneridae</taxon>
        <taxon>Pentapetalae</taxon>
        <taxon>asterids</taxon>
        <taxon>lamiids</taxon>
        <taxon>Gentianales</taxon>
        <taxon>Rubiaceae</taxon>
        <taxon>Cinchonoideae</taxon>
        <taxon>Cinchoneae</taxon>
        <taxon>Cinchona</taxon>
    </lineage>
</organism>
<evidence type="ECO:0000256" key="1">
    <source>
        <dbReference type="ARBA" id="ARBA00004123"/>
    </source>
</evidence>
<keyword evidence="4" id="KW-0539">Nucleus</keyword>
<comment type="caution">
    <text evidence="5">The sequence shown here is derived from an EMBL/GenBank/DDBJ whole genome shotgun (WGS) entry which is preliminary data.</text>
</comment>
<evidence type="ECO:0000256" key="4">
    <source>
        <dbReference type="ARBA" id="ARBA00023242"/>
    </source>
</evidence>
<name>A0ABD2YXI1_9GENT</name>
<dbReference type="PANTHER" id="PTHR31250">
    <property type="entry name" value="IQ DOMAIN-CONTAINING PROTEIN IQM3"/>
    <property type="match status" value="1"/>
</dbReference>
<dbReference type="PANTHER" id="PTHR31250:SF27">
    <property type="entry name" value="IQ DOMAIN-CONTAINING PROTEIN IQM5"/>
    <property type="match status" value="1"/>
</dbReference>
<evidence type="ECO:0000256" key="3">
    <source>
        <dbReference type="ARBA" id="ARBA00022490"/>
    </source>
</evidence>
<protein>
    <submittedName>
        <fullName evidence="5">Uncharacterized protein</fullName>
    </submittedName>
</protein>
<accession>A0ABD2YXI1</accession>
<dbReference type="AlphaFoldDB" id="A0ABD2YXI1"/>
<reference evidence="5 6" key="1">
    <citation type="submission" date="2024-11" db="EMBL/GenBank/DDBJ databases">
        <title>A near-complete genome assembly of Cinchona calisaya.</title>
        <authorList>
            <person name="Lian D.C."/>
            <person name="Zhao X.W."/>
            <person name="Wei L."/>
        </authorList>
    </citation>
    <scope>NUCLEOTIDE SEQUENCE [LARGE SCALE GENOMIC DNA]</scope>
    <source>
        <tissue evidence="5">Nenye</tissue>
    </source>
</reference>
<evidence type="ECO:0000313" key="6">
    <source>
        <dbReference type="Proteomes" id="UP001630127"/>
    </source>
</evidence>
<comment type="subcellular location">
    <subcellularLocation>
        <location evidence="2">Cytoplasm</location>
    </subcellularLocation>
    <subcellularLocation>
        <location evidence="1">Nucleus</location>
    </subcellularLocation>
</comment>
<evidence type="ECO:0000256" key="2">
    <source>
        <dbReference type="ARBA" id="ARBA00004496"/>
    </source>
</evidence>